<evidence type="ECO:0000256" key="20">
    <source>
        <dbReference type="ARBA" id="ARBA00076288"/>
    </source>
</evidence>
<evidence type="ECO:0000256" key="2">
    <source>
        <dbReference type="ARBA" id="ARBA00003921"/>
    </source>
</evidence>
<dbReference type="InterPro" id="IPR016185">
    <property type="entry name" value="PreATP-grasp_dom_sf"/>
</dbReference>
<dbReference type="PIRSF" id="PIRSF039102">
    <property type="entry name" value="Ddl/VanB"/>
    <property type="match status" value="1"/>
</dbReference>
<dbReference type="NCBIfam" id="NF002526">
    <property type="entry name" value="PRK01966.1-2"/>
    <property type="match status" value="1"/>
</dbReference>
<keyword evidence="8 22" id="KW-0436">Ligase</keyword>
<dbReference type="FunFam" id="3.30.1490.20:FF:000007">
    <property type="entry name" value="D-alanine--D-alanine ligase"/>
    <property type="match status" value="1"/>
</dbReference>
<keyword evidence="29" id="KW-1185">Reference proteome</keyword>
<accession>A0A3M8CRS9</accession>
<dbReference type="RefSeq" id="WP_122926884.1">
    <property type="nucleotide sequence ID" value="NZ_RHHU01000026.1"/>
</dbReference>
<evidence type="ECO:0000256" key="22">
    <source>
        <dbReference type="HAMAP-Rule" id="MF_00047"/>
    </source>
</evidence>
<evidence type="ECO:0000256" key="8">
    <source>
        <dbReference type="ARBA" id="ARBA00022598"/>
    </source>
</evidence>
<evidence type="ECO:0000256" key="7">
    <source>
        <dbReference type="ARBA" id="ARBA00022490"/>
    </source>
</evidence>
<evidence type="ECO:0000256" key="17">
    <source>
        <dbReference type="ARBA" id="ARBA00047614"/>
    </source>
</evidence>
<evidence type="ECO:0000256" key="12">
    <source>
        <dbReference type="ARBA" id="ARBA00022842"/>
    </source>
</evidence>
<comment type="cofactor">
    <cofactor evidence="25">
        <name>Mg(2+)</name>
        <dbReference type="ChEBI" id="CHEBI:18420"/>
    </cofactor>
    <cofactor evidence="25">
        <name>Mn(2+)</name>
        <dbReference type="ChEBI" id="CHEBI:29035"/>
    </cofactor>
    <text evidence="25">Binds 2 magnesium or manganese ions per subunit.</text>
</comment>
<dbReference type="InterPro" id="IPR011761">
    <property type="entry name" value="ATP-grasp"/>
</dbReference>
<comment type="function">
    <text evidence="2 22">Cell wall formation.</text>
</comment>
<feature type="binding site" evidence="24">
    <location>
        <begin position="199"/>
        <end position="200"/>
    </location>
    <ligand>
        <name>ATP</name>
        <dbReference type="ChEBI" id="CHEBI:30616"/>
    </ligand>
</feature>
<feature type="binding site" evidence="24">
    <location>
        <position position="146"/>
    </location>
    <ligand>
        <name>ATP</name>
        <dbReference type="ChEBI" id="CHEBI:30616"/>
    </ligand>
</feature>
<keyword evidence="15 25" id="KW-0464">Manganese</keyword>
<gene>
    <name evidence="22" type="primary">ddl</name>
    <name evidence="28" type="ORF">EDM59_29630</name>
</gene>
<feature type="binding site" evidence="24">
    <location>
        <begin position="229"/>
        <end position="236"/>
    </location>
    <ligand>
        <name>ATP</name>
        <dbReference type="ChEBI" id="CHEBI:30616"/>
    </ligand>
</feature>
<reference evidence="28 29" key="1">
    <citation type="submission" date="2018-10" db="EMBL/GenBank/DDBJ databases">
        <title>Phylogenomics of Brevibacillus.</title>
        <authorList>
            <person name="Dunlap C."/>
        </authorList>
    </citation>
    <scope>NUCLEOTIDE SEQUENCE [LARGE SCALE GENOMIC DNA]</scope>
    <source>
        <strain evidence="28 29">JCM 15774</strain>
    </source>
</reference>
<dbReference type="InterPro" id="IPR000291">
    <property type="entry name" value="D-Ala_lig_Van_CS"/>
</dbReference>
<dbReference type="InterPro" id="IPR011095">
    <property type="entry name" value="Dala_Dala_lig_C"/>
</dbReference>
<evidence type="ECO:0000256" key="11">
    <source>
        <dbReference type="ARBA" id="ARBA00022840"/>
    </source>
</evidence>
<dbReference type="PROSITE" id="PS50975">
    <property type="entry name" value="ATP_GRASP"/>
    <property type="match status" value="1"/>
</dbReference>
<evidence type="ECO:0000256" key="19">
    <source>
        <dbReference type="ARBA" id="ARBA00068427"/>
    </source>
</evidence>
<feature type="binding site" evidence="24">
    <location>
        <begin position="191"/>
        <end position="193"/>
    </location>
    <ligand>
        <name>ATP</name>
        <dbReference type="ChEBI" id="CHEBI:30616"/>
    </ligand>
</feature>
<organism evidence="28 29">
    <name type="scientific">Brevibacillus nitrificans</name>
    <dbReference type="NCBI Taxonomy" id="651560"/>
    <lineage>
        <taxon>Bacteria</taxon>
        <taxon>Bacillati</taxon>
        <taxon>Bacillota</taxon>
        <taxon>Bacilli</taxon>
        <taxon>Bacillales</taxon>
        <taxon>Paenibacillaceae</taxon>
        <taxon>Brevibacillus</taxon>
    </lineage>
</organism>
<evidence type="ECO:0000256" key="9">
    <source>
        <dbReference type="ARBA" id="ARBA00022723"/>
    </source>
</evidence>
<evidence type="ECO:0000256" key="5">
    <source>
        <dbReference type="ARBA" id="ARBA00010871"/>
    </source>
</evidence>
<feature type="active site" evidence="23">
    <location>
        <position position="334"/>
    </location>
</feature>
<dbReference type="InterPro" id="IPR005905">
    <property type="entry name" value="D_ala_D_ala"/>
</dbReference>
<feature type="domain" description="ATP-grasp" evidence="27">
    <location>
        <begin position="150"/>
        <end position="356"/>
    </location>
</feature>
<evidence type="ECO:0000256" key="1">
    <source>
        <dbReference type="ARBA" id="ARBA00001936"/>
    </source>
</evidence>
<dbReference type="EMBL" id="RHHU01000026">
    <property type="protein sequence ID" value="RNB78480.1"/>
    <property type="molecule type" value="Genomic_DNA"/>
</dbReference>
<comment type="similarity">
    <text evidence="5 22">Belongs to the D-alanine--D-alanine ligase family.</text>
</comment>
<evidence type="ECO:0000256" key="15">
    <source>
        <dbReference type="ARBA" id="ARBA00023211"/>
    </source>
</evidence>
<dbReference type="GO" id="GO:0009252">
    <property type="term" value="P:peptidoglycan biosynthetic process"/>
    <property type="evidence" value="ECO:0007669"/>
    <property type="project" value="UniProtKB-UniRule"/>
</dbReference>
<comment type="pathway">
    <text evidence="4 22">Cell wall biogenesis; peptidoglycan biosynthesis.</text>
</comment>
<dbReference type="PANTHER" id="PTHR23132:SF25">
    <property type="entry name" value="D-ALANINE--D-ALANINE LIGASE A"/>
    <property type="match status" value="1"/>
</dbReference>
<evidence type="ECO:0000256" key="3">
    <source>
        <dbReference type="ARBA" id="ARBA00004496"/>
    </source>
</evidence>
<dbReference type="Pfam" id="PF07478">
    <property type="entry name" value="Dala_Dala_lig_C"/>
    <property type="match status" value="1"/>
</dbReference>
<dbReference type="EC" id="6.3.2.4" evidence="6 22"/>
<dbReference type="GO" id="GO:0005829">
    <property type="term" value="C:cytosol"/>
    <property type="evidence" value="ECO:0007669"/>
    <property type="project" value="TreeGrafter"/>
</dbReference>
<keyword evidence="10 24" id="KW-0547">Nucleotide-binding</keyword>
<keyword evidence="12 25" id="KW-0460">Magnesium</keyword>
<evidence type="ECO:0000256" key="26">
    <source>
        <dbReference type="PROSITE-ProRule" id="PRU00409"/>
    </source>
</evidence>
<evidence type="ECO:0000256" key="24">
    <source>
        <dbReference type="PIRSR" id="PIRSR039102-2"/>
    </source>
</evidence>
<dbReference type="InterPro" id="IPR013815">
    <property type="entry name" value="ATP_grasp_subdomain_1"/>
</dbReference>
<evidence type="ECO:0000256" key="10">
    <source>
        <dbReference type="ARBA" id="ARBA00022741"/>
    </source>
</evidence>
<keyword evidence="9 25" id="KW-0479">Metal-binding</keyword>
<feature type="active site" evidence="23">
    <location>
        <position position="199"/>
    </location>
</feature>
<keyword evidence="14 22" id="KW-0573">Peptidoglycan synthesis</keyword>
<comment type="caution">
    <text evidence="28">The sequence shown here is derived from an EMBL/GenBank/DDBJ whole genome shotgun (WGS) entry which is preliminary data.</text>
</comment>
<dbReference type="Gene3D" id="3.30.1490.20">
    <property type="entry name" value="ATP-grasp fold, A domain"/>
    <property type="match status" value="1"/>
</dbReference>
<evidence type="ECO:0000256" key="18">
    <source>
        <dbReference type="ARBA" id="ARBA00060592"/>
    </source>
</evidence>
<proteinExistence type="inferred from homology"/>
<dbReference type="GO" id="GO:0046872">
    <property type="term" value="F:metal ion binding"/>
    <property type="evidence" value="ECO:0007669"/>
    <property type="project" value="UniProtKB-KW"/>
</dbReference>
<feature type="active site" evidence="23">
    <location>
        <position position="18"/>
    </location>
</feature>
<name>A0A3M8CRS9_9BACL</name>
<dbReference type="PANTHER" id="PTHR23132">
    <property type="entry name" value="D-ALANINE--D-ALANINE LIGASE"/>
    <property type="match status" value="1"/>
</dbReference>
<dbReference type="PROSITE" id="PS00844">
    <property type="entry name" value="DALA_DALA_LIGASE_2"/>
    <property type="match status" value="1"/>
</dbReference>
<dbReference type="GO" id="GO:0005524">
    <property type="term" value="F:ATP binding"/>
    <property type="evidence" value="ECO:0007669"/>
    <property type="project" value="UniProtKB-UniRule"/>
</dbReference>
<comment type="cofactor">
    <cofactor evidence="1">
        <name>Mn(2+)</name>
        <dbReference type="ChEBI" id="CHEBI:29035"/>
    </cofactor>
</comment>
<comment type="pathway">
    <text evidence="18">Glycan biosynthesis.</text>
</comment>
<keyword evidence="7 22" id="KW-0963">Cytoplasm</keyword>
<evidence type="ECO:0000256" key="16">
    <source>
        <dbReference type="ARBA" id="ARBA00023316"/>
    </source>
</evidence>
<dbReference type="Proteomes" id="UP000269573">
    <property type="component" value="Unassembled WGS sequence"/>
</dbReference>
<evidence type="ECO:0000256" key="23">
    <source>
        <dbReference type="PIRSR" id="PIRSR039102-1"/>
    </source>
</evidence>
<evidence type="ECO:0000256" key="4">
    <source>
        <dbReference type="ARBA" id="ARBA00004752"/>
    </source>
</evidence>
<dbReference type="UniPathway" id="UPA00219"/>
<feature type="binding site" evidence="24">
    <location>
        <begin position="322"/>
        <end position="323"/>
    </location>
    <ligand>
        <name>ATP</name>
        <dbReference type="ChEBI" id="CHEBI:30616"/>
    </ligand>
</feature>
<dbReference type="PROSITE" id="PS00843">
    <property type="entry name" value="DALA_DALA_LIGASE_1"/>
    <property type="match status" value="1"/>
</dbReference>
<evidence type="ECO:0000259" key="27">
    <source>
        <dbReference type="PROSITE" id="PS50975"/>
    </source>
</evidence>
<evidence type="ECO:0000313" key="28">
    <source>
        <dbReference type="EMBL" id="RNB78480.1"/>
    </source>
</evidence>
<feature type="binding site" evidence="25">
    <location>
        <position position="323"/>
    </location>
    <ligand>
        <name>Mg(2+)</name>
        <dbReference type="ChEBI" id="CHEBI:18420"/>
        <label>2</label>
    </ligand>
</feature>
<dbReference type="SUPFAM" id="SSF52440">
    <property type="entry name" value="PreATP-grasp domain"/>
    <property type="match status" value="1"/>
</dbReference>
<dbReference type="NCBIfam" id="TIGR01205">
    <property type="entry name" value="D_ala_D_alaTIGR"/>
    <property type="match status" value="1"/>
</dbReference>
<comment type="subcellular location">
    <subcellularLocation>
        <location evidence="3 22">Cytoplasm</location>
    </subcellularLocation>
</comment>
<dbReference type="SUPFAM" id="SSF56059">
    <property type="entry name" value="Glutathione synthetase ATP-binding domain-like"/>
    <property type="match status" value="1"/>
</dbReference>
<dbReference type="GO" id="GO:0008716">
    <property type="term" value="F:D-alanine-D-alanine ligase activity"/>
    <property type="evidence" value="ECO:0007669"/>
    <property type="project" value="UniProtKB-UniRule"/>
</dbReference>
<dbReference type="FunFam" id="3.30.470.20:FF:000008">
    <property type="entry name" value="D-alanine--D-alanine ligase"/>
    <property type="match status" value="1"/>
</dbReference>
<evidence type="ECO:0000256" key="6">
    <source>
        <dbReference type="ARBA" id="ARBA00012216"/>
    </source>
</evidence>
<dbReference type="Gene3D" id="3.40.50.20">
    <property type="match status" value="1"/>
</dbReference>
<protein>
    <recommendedName>
        <fullName evidence="19 22">D-alanine--D-alanine ligase</fullName>
        <ecNumber evidence="6 22">6.3.2.4</ecNumber>
    </recommendedName>
    <alternativeName>
        <fullName evidence="21 22">D-Ala-D-Ala ligase</fullName>
    </alternativeName>
    <alternativeName>
        <fullName evidence="20 22">D-alanylalanine synthetase</fullName>
    </alternativeName>
</protein>
<dbReference type="GO" id="GO:0071555">
    <property type="term" value="P:cell wall organization"/>
    <property type="evidence" value="ECO:0007669"/>
    <property type="project" value="UniProtKB-KW"/>
</dbReference>
<evidence type="ECO:0000256" key="13">
    <source>
        <dbReference type="ARBA" id="ARBA00022960"/>
    </source>
</evidence>
<evidence type="ECO:0000256" key="14">
    <source>
        <dbReference type="ARBA" id="ARBA00022984"/>
    </source>
</evidence>
<keyword evidence="13 22" id="KW-0133">Cell shape</keyword>
<feature type="binding site" evidence="25">
    <location>
        <position position="325"/>
    </location>
    <ligand>
        <name>Mg(2+)</name>
        <dbReference type="ChEBI" id="CHEBI:18420"/>
        <label>2</label>
    </ligand>
</feature>
<dbReference type="AlphaFoldDB" id="A0A3M8CRS9"/>
<evidence type="ECO:0000256" key="21">
    <source>
        <dbReference type="ARBA" id="ARBA00077154"/>
    </source>
</evidence>
<dbReference type="HAMAP" id="MF_00047">
    <property type="entry name" value="Dala_Dala_lig"/>
    <property type="match status" value="1"/>
</dbReference>
<evidence type="ECO:0000313" key="29">
    <source>
        <dbReference type="Proteomes" id="UP000269573"/>
    </source>
</evidence>
<keyword evidence="11 26" id="KW-0067">ATP-binding</keyword>
<dbReference type="GO" id="GO:0008360">
    <property type="term" value="P:regulation of cell shape"/>
    <property type="evidence" value="ECO:0007669"/>
    <property type="project" value="UniProtKB-KW"/>
</dbReference>
<dbReference type="NCBIfam" id="NF002378">
    <property type="entry name" value="PRK01372.1"/>
    <property type="match status" value="1"/>
</dbReference>
<dbReference type="InterPro" id="IPR011127">
    <property type="entry name" value="Dala_Dala_lig_N"/>
</dbReference>
<keyword evidence="16 22" id="KW-0961">Cell wall biogenesis/degradation</keyword>
<feature type="binding site" evidence="25">
    <location>
        <position position="309"/>
    </location>
    <ligand>
        <name>Mg(2+)</name>
        <dbReference type="ChEBI" id="CHEBI:18420"/>
        <label>1</label>
    </ligand>
</feature>
<dbReference type="Gene3D" id="3.30.470.20">
    <property type="entry name" value="ATP-grasp fold, B domain"/>
    <property type="match status" value="1"/>
</dbReference>
<comment type="catalytic activity">
    <reaction evidence="17 22">
        <text>2 D-alanine + ATP = D-alanyl-D-alanine + ADP + phosphate + H(+)</text>
        <dbReference type="Rhea" id="RHEA:11224"/>
        <dbReference type="ChEBI" id="CHEBI:15378"/>
        <dbReference type="ChEBI" id="CHEBI:30616"/>
        <dbReference type="ChEBI" id="CHEBI:43474"/>
        <dbReference type="ChEBI" id="CHEBI:57416"/>
        <dbReference type="ChEBI" id="CHEBI:57822"/>
        <dbReference type="ChEBI" id="CHEBI:456216"/>
        <dbReference type="EC" id="6.3.2.4"/>
    </reaction>
</comment>
<dbReference type="NCBIfam" id="NF002528">
    <property type="entry name" value="PRK01966.1-4"/>
    <property type="match status" value="1"/>
</dbReference>
<sequence length="376" mass="41208">MGSEKIRLGIIYGGKSSEHEVSLRTAMSIMQAVDANKYEVTPIYVQLDGSWVKGEVMAGQLPEGIDALRLTPGRPDGINNQEVSGQQLVPSSKPASLFSIGQQIDVIFPVVHGPNGEDGTMQGMLELANLPYVGAGVMASAVGMDKWMMKTVFGQVGLPQVKYIGLLRSQWEKDQEAAMDRIEEELGFPCFVKPANMGSSVGVNKAKNRDELAAALDVAAKFDRRLIVEEFVNARELEIGVLGNEELITSVVGEIIAAKEFYDYEAKYKGAGTELSIPANVPEHVSAQIAEIAKKAFHALDGSGLSRVDFFWDEKNDKLYINEVNTMPGFTPFSMYPMLFQAAGISYSELIDRLVQLGIERHADKQRNIVDAEELE</sequence>
<evidence type="ECO:0000256" key="25">
    <source>
        <dbReference type="PIRSR" id="PIRSR039102-3"/>
    </source>
</evidence>
<feature type="binding site" evidence="25">
    <location>
        <position position="323"/>
    </location>
    <ligand>
        <name>Mg(2+)</name>
        <dbReference type="ChEBI" id="CHEBI:18420"/>
        <label>1</label>
    </ligand>
</feature>
<dbReference type="Pfam" id="PF01820">
    <property type="entry name" value="Dala_Dala_lig_N"/>
    <property type="match status" value="1"/>
</dbReference>